<name>A0A8S5V8L9_9CAUD</name>
<accession>A0A8S5V8L9</accession>
<evidence type="ECO:0000313" key="1">
    <source>
        <dbReference type="EMBL" id="DAG03105.1"/>
    </source>
</evidence>
<organism evidence="1">
    <name type="scientific">Siphoviridae sp. ctS2049</name>
    <dbReference type="NCBI Taxonomy" id="2825507"/>
    <lineage>
        <taxon>Viruses</taxon>
        <taxon>Duplodnaviria</taxon>
        <taxon>Heunggongvirae</taxon>
        <taxon>Uroviricota</taxon>
        <taxon>Caudoviricetes</taxon>
    </lineage>
</organism>
<proteinExistence type="predicted"/>
<sequence>MFNYKKVMVIGCLGAGKSLHLYEIYKSKIKTTKNCNVKVELYALFNELLWYKTLEKIDFRYLKYRSRRLMKMIKN</sequence>
<reference evidence="1" key="1">
    <citation type="journal article" date="2021" name="Proc. Natl. Acad. Sci. U.S.A.">
        <title>A Catalog of Tens of Thousands of Viruses from Human Metagenomes Reveals Hidden Associations with Chronic Diseases.</title>
        <authorList>
            <person name="Tisza M.J."/>
            <person name="Buck C.B."/>
        </authorList>
    </citation>
    <scope>NUCLEOTIDE SEQUENCE</scope>
    <source>
        <strain evidence="1">CtS2049</strain>
    </source>
</reference>
<dbReference type="EMBL" id="BK016223">
    <property type="protein sequence ID" value="DAG03105.1"/>
    <property type="molecule type" value="Genomic_DNA"/>
</dbReference>
<protein>
    <submittedName>
        <fullName evidence="1">GTPase</fullName>
    </submittedName>
</protein>